<evidence type="ECO:0000256" key="3">
    <source>
        <dbReference type="ARBA" id="ARBA00022989"/>
    </source>
</evidence>
<dbReference type="EMBL" id="BTSX01000004">
    <property type="protein sequence ID" value="GMS94801.1"/>
    <property type="molecule type" value="Genomic_DNA"/>
</dbReference>
<organism evidence="6 7">
    <name type="scientific">Pristionchus entomophagus</name>
    <dbReference type="NCBI Taxonomy" id="358040"/>
    <lineage>
        <taxon>Eukaryota</taxon>
        <taxon>Metazoa</taxon>
        <taxon>Ecdysozoa</taxon>
        <taxon>Nematoda</taxon>
        <taxon>Chromadorea</taxon>
        <taxon>Rhabditida</taxon>
        <taxon>Rhabditina</taxon>
        <taxon>Diplogasteromorpha</taxon>
        <taxon>Diplogasteroidea</taxon>
        <taxon>Neodiplogasteridae</taxon>
        <taxon>Pristionchus</taxon>
    </lineage>
</organism>
<evidence type="ECO:0000313" key="7">
    <source>
        <dbReference type="Proteomes" id="UP001432027"/>
    </source>
</evidence>
<protein>
    <recommendedName>
        <fullName evidence="8">G protein-coupled receptor</fullName>
    </recommendedName>
</protein>
<dbReference type="Pfam" id="PF10320">
    <property type="entry name" value="7TM_GPCR_Srsx"/>
    <property type="match status" value="1"/>
</dbReference>
<feature type="non-terminal residue" evidence="6">
    <location>
        <position position="1"/>
    </location>
</feature>
<dbReference type="AlphaFoldDB" id="A0AAV5TKG9"/>
<keyword evidence="3 5" id="KW-1133">Transmembrane helix</keyword>
<feature type="transmembrane region" description="Helical" evidence="5">
    <location>
        <begin position="18"/>
        <end position="39"/>
    </location>
</feature>
<proteinExistence type="predicted"/>
<feature type="transmembrane region" description="Helical" evidence="5">
    <location>
        <begin position="51"/>
        <end position="76"/>
    </location>
</feature>
<dbReference type="Proteomes" id="UP001432027">
    <property type="component" value="Unassembled WGS sequence"/>
</dbReference>
<evidence type="ECO:0000256" key="2">
    <source>
        <dbReference type="ARBA" id="ARBA00022692"/>
    </source>
</evidence>
<accession>A0AAV5TKG9</accession>
<keyword evidence="4 5" id="KW-0472">Membrane</keyword>
<comment type="subcellular location">
    <subcellularLocation>
        <location evidence="1">Membrane</location>
    </subcellularLocation>
</comment>
<dbReference type="SMART" id="SM01381">
    <property type="entry name" value="7TM_GPCR_Srsx"/>
    <property type="match status" value="1"/>
</dbReference>
<dbReference type="PANTHER" id="PTHR23360:SF5">
    <property type="entry name" value="G-PROTEIN COUPLED RECEPTORS FAMILY 1 PROFILE DOMAIN-CONTAINING PROTEIN"/>
    <property type="match status" value="1"/>
</dbReference>
<sequence length="104" mass="11628">RQVICSPPEAYHGKAKEGWAMCSCIVYITALIVYLFVWERVKKKGGPNLKIFRSIFTVMIVVVLGWFTSMAGFLVVRLTTNCVGKELYIVEDLLGIPVNISLCA</sequence>
<evidence type="ECO:0000256" key="1">
    <source>
        <dbReference type="ARBA" id="ARBA00004370"/>
    </source>
</evidence>
<dbReference type="GO" id="GO:0004930">
    <property type="term" value="F:G protein-coupled receptor activity"/>
    <property type="evidence" value="ECO:0007669"/>
    <property type="project" value="InterPro"/>
</dbReference>
<comment type="caution">
    <text evidence="6">The sequence shown here is derived from an EMBL/GenBank/DDBJ whole genome shotgun (WGS) entry which is preliminary data.</text>
</comment>
<dbReference type="InterPro" id="IPR019424">
    <property type="entry name" value="7TM_GPCR_Srsx"/>
</dbReference>
<dbReference type="InterPro" id="IPR000276">
    <property type="entry name" value="GPCR_Rhodpsn"/>
</dbReference>
<gene>
    <name evidence="6" type="ORF">PENTCL1PPCAC_16976</name>
</gene>
<dbReference type="PANTHER" id="PTHR23360">
    <property type="entry name" value="G-PROTEIN COUPLED RECEPTORS FAMILY 1 PROFILE DOMAIN-CONTAINING PROTEIN-RELATED"/>
    <property type="match status" value="1"/>
</dbReference>
<feature type="non-terminal residue" evidence="6">
    <location>
        <position position="104"/>
    </location>
</feature>
<evidence type="ECO:0000313" key="6">
    <source>
        <dbReference type="EMBL" id="GMS94801.1"/>
    </source>
</evidence>
<reference evidence="6" key="1">
    <citation type="submission" date="2023-10" db="EMBL/GenBank/DDBJ databases">
        <title>Genome assembly of Pristionchus species.</title>
        <authorList>
            <person name="Yoshida K."/>
            <person name="Sommer R.J."/>
        </authorList>
    </citation>
    <scope>NUCLEOTIDE SEQUENCE</scope>
    <source>
        <strain evidence="6">RS0144</strain>
    </source>
</reference>
<evidence type="ECO:0000256" key="4">
    <source>
        <dbReference type="ARBA" id="ARBA00023136"/>
    </source>
</evidence>
<name>A0AAV5TKG9_9BILA</name>
<evidence type="ECO:0000256" key="5">
    <source>
        <dbReference type="SAM" id="Phobius"/>
    </source>
</evidence>
<dbReference type="InterPro" id="IPR047130">
    <property type="entry name" value="7TM_GPCR_Srsx_nematod"/>
</dbReference>
<keyword evidence="2 5" id="KW-0812">Transmembrane</keyword>
<keyword evidence="7" id="KW-1185">Reference proteome</keyword>
<dbReference type="GO" id="GO:0016020">
    <property type="term" value="C:membrane"/>
    <property type="evidence" value="ECO:0007669"/>
    <property type="project" value="UniProtKB-SubCell"/>
</dbReference>
<evidence type="ECO:0008006" key="8">
    <source>
        <dbReference type="Google" id="ProtNLM"/>
    </source>
</evidence>